<dbReference type="GeneID" id="25324841"/>
<dbReference type="InterPro" id="IPR005829">
    <property type="entry name" value="Sugar_transporter_CS"/>
</dbReference>
<keyword evidence="6 8" id="KW-0472">Membrane</keyword>
<feature type="transmembrane region" description="Helical" evidence="8">
    <location>
        <begin position="337"/>
        <end position="357"/>
    </location>
</feature>
<dbReference type="RefSeq" id="XP_013318995.1">
    <property type="nucleotide sequence ID" value="XM_013463541.1"/>
</dbReference>
<dbReference type="EMBL" id="KN847318">
    <property type="protein sequence ID" value="KIW58411.1"/>
    <property type="molecule type" value="Genomic_DNA"/>
</dbReference>
<dbReference type="NCBIfam" id="TIGR00879">
    <property type="entry name" value="SP"/>
    <property type="match status" value="1"/>
</dbReference>
<feature type="transmembrane region" description="Helical" evidence="8">
    <location>
        <begin position="391"/>
        <end position="418"/>
    </location>
</feature>
<evidence type="ECO:0000259" key="9">
    <source>
        <dbReference type="PROSITE" id="PS50850"/>
    </source>
</evidence>
<keyword evidence="4 8" id="KW-0812">Transmembrane</keyword>
<reference evidence="10 11" key="1">
    <citation type="submission" date="2015-01" db="EMBL/GenBank/DDBJ databases">
        <title>The Genome Sequence of Exophiala xenobiotica CBS118157.</title>
        <authorList>
            <consortium name="The Broad Institute Genomics Platform"/>
            <person name="Cuomo C."/>
            <person name="de Hoog S."/>
            <person name="Gorbushina A."/>
            <person name="Stielow B."/>
            <person name="Teixiera M."/>
            <person name="Abouelleil A."/>
            <person name="Chapman S.B."/>
            <person name="Priest M."/>
            <person name="Young S.K."/>
            <person name="Wortman J."/>
            <person name="Nusbaum C."/>
            <person name="Birren B."/>
        </authorList>
    </citation>
    <scope>NUCLEOTIDE SEQUENCE [LARGE SCALE GENOMIC DNA]</scope>
    <source>
        <strain evidence="10 11">CBS 118157</strain>
    </source>
</reference>
<dbReference type="Pfam" id="PF00083">
    <property type="entry name" value="Sugar_tr"/>
    <property type="match status" value="1"/>
</dbReference>
<name>A0A0D2C0Z4_9EURO</name>
<dbReference type="HOGENOM" id="CLU_001265_11_0_1"/>
<evidence type="ECO:0000313" key="10">
    <source>
        <dbReference type="EMBL" id="KIW58411.1"/>
    </source>
</evidence>
<evidence type="ECO:0000256" key="7">
    <source>
        <dbReference type="RuleBase" id="RU003346"/>
    </source>
</evidence>
<proteinExistence type="inferred from homology"/>
<dbReference type="FunFam" id="1.20.1250.20:FF:000078">
    <property type="entry name" value="MFS maltose transporter, putative"/>
    <property type="match status" value="1"/>
</dbReference>
<feature type="transmembrane region" description="Helical" evidence="8">
    <location>
        <begin position="181"/>
        <end position="204"/>
    </location>
</feature>
<dbReference type="OrthoDB" id="6612291at2759"/>
<feature type="transmembrane region" description="Helical" evidence="8">
    <location>
        <begin position="90"/>
        <end position="111"/>
    </location>
</feature>
<keyword evidence="5 8" id="KW-1133">Transmembrane helix</keyword>
<evidence type="ECO:0000256" key="6">
    <source>
        <dbReference type="ARBA" id="ARBA00023136"/>
    </source>
</evidence>
<dbReference type="Gene3D" id="1.20.1250.20">
    <property type="entry name" value="MFS general substrate transporter like domains"/>
    <property type="match status" value="1"/>
</dbReference>
<feature type="transmembrane region" description="Helical" evidence="8">
    <location>
        <begin position="430"/>
        <end position="453"/>
    </location>
</feature>
<dbReference type="AlphaFoldDB" id="A0A0D2C0Z4"/>
<evidence type="ECO:0000256" key="4">
    <source>
        <dbReference type="ARBA" id="ARBA00022692"/>
    </source>
</evidence>
<dbReference type="PANTHER" id="PTHR48022:SF22">
    <property type="entry name" value="MAJOR FACILITATOR SUPERFAMILY (MFS) PROFILE DOMAIN-CONTAINING PROTEIN"/>
    <property type="match status" value="1"/>
</dbReference>
<evidence type="ECO:0000256" key="2">
    <source>
        <dbReference type="ARBA" id="ARBA00010992"/>
    </source>
</evidence>
<dbReference type="GO" id="GO:0005351">
    <property type="term" value="F:carbohydrate:proton symporter activity"/>
    <property type="evidence" value="ECO:0007669"/>
    <property type="project" value="TreeGrafter"/>
</dbReference>
<dbReference type="PROSITE" id="PS50850">
    <property type="entry name" value="MFS"/>
    <property type="match status" value="1"/>
</dbReference>
<evidence type="ECO:0000256" key="1">
    <source>
        <dbReference type="ARBA" id="ARBA00004141"/>
    </source>
</evidence>
<evidence type="ECO:0000313" key="11">
    <source>
        <dbReference type="Proteomes" id="UP000054342"/>
    </source>
</evidence>
<organism evidence="10 11">
    <name type="scientific">Exophiala xenobiotica</name>
    <dbReference type="NCBI Taxonomy" id="348802"/>
    <lineage>
        <taxon>Eukaryota</taxon>
        <taxon>Fungi</taxon>
        <taxon>Dikarya</taxon>
        <taxon>Ascomycota</taxon>
        <taxon>Pezizomycotina</taxon>
        <taxon>Eurotiomycetes</taxon>
        <taxon>Chaetothyriomycetidae</taxon>
        <taxon>Chaetothyriales</taxon>
        <taxon>Herpotrichiellaceae</taxon>
        <taxon>Exophiala</taxon>
    </lineage>
</organism>
<feature type="domain" description="Major facilitator superfamily (MFS) profile" evidence="9">
    <location>
        <begin position="48"/>
        <end position="487"/>
    </location>
</feature>
<feature type="transmembrane region" description="Helical" evidence="8">
    <location>
        <begin position="146"/>
        <end position="169"/>
    </location>
</feature>
<dbReference type="PANTHER" id="PTHR48022">
    <property type="entry name" value="PLASTIDIC GLUCOSE TRANSPORTER 4"/>
    <property type="match status" value="1"/>
</dbReference>
<feature type="transmembrane region" description="Helical" evidence="8">
    <location>
        <begin position="210"/>
        <end position="233"/>
    </location>
</feature>
<comment type="similarity">
    <text evidence="2 7">Belongs to the major facilitator superfamily. Sugar transporter (TC 2.A.1.1) family.</text>
</comment>
<feature type="transmembrane region" description="Helical" evidence="8">
    <location>
        <begin position="465"/>
        <end position="481"/>
    </location>
</feature>
<keyword evidence="3 7" id="KW-0813">Transport</keyword>
<dbReference type="InterPro" id="IPR003663">
    <property type="entry name" value="Sugar/inositol_transpt"/>
</dbReference>
<sequence length="532" mass="57897">METKSPENPAQDCAEHIELSGHATQHEDHQQTKWQAIKANPRNIFWCLYGAWALICIGFDYDAGTIVLGITQFRKDFGVLQPDGGYVIDAGWQSAFSGGANASACIAGLAAGFISDRFGRKRTIMGGLATTFVGASLQLASTNVQVFFAGKVINGVALGFLLTTVLTWLSEVSPLALRGVMTGICNLSFCLGPFTCTCIENALASRTDRWAYRGIFLAQLGFGFTAFIIVPFIPESPWWLAQHGKDDAAKRALQRLGHGEISAEKHLADIRCTQEAAKQETEGTSYSECFKGTNLRRTIIAMMPLSIQSLSGVPWIASYSTYYFELAGLSSQRAWDISVGAQVLSIAGNIAAFVLVDRIGRRKLLLWGFGFLAALLMLTGGLGTMTHNHGAVLGTIGLMSMYNFIFNSAIGPVAYIVAAETPTGRLRIKTISLGYIATNAISTMWLFVLPYIVNPNQGNLGAKTGFIFGATSVLCWIYLFFCQTETAGRNFEEIDELFHKKVPARQFRKFKTDTERKGEEAVVGGKLTVAAE</sequence>
<dbReference type="PROSITE" id="PS00216">
    <property type="entry name" value="SUGAR_TRANSPORT_1"/>
    <property type="match status" value="2"/>
</dbReference>
<feature type="transmembrane region" description="Helical" evidence="8">
    <location>
        <begin position="364"/>
        <end position="385"/>
    </location>
</feature>
<dbReference type="InterPro" id="IPR036259">
    <property type="entry name" value="MFS_trans_sf"/>
</dbReference>
<accession>A0A0D2C0Z4</accession>
<dbReference type="InterPro" id="IPR020846">
    <property type="entry name" value="MFS_dom"/>
</dbReference>
<gene>
    <name evidence="10" type="ORF">PV05_02933</name>
</gene>
<comment type="subcellular location">
    <subcellularLocation>
        <location evidence="1">Membrane</location>
        <topology evidence="1">Multi-pass membrane protein</topology>
    </subcellularLocation>
</comment>
<protein>
    <recommendedName>
        <fullName evidence="9">Major facilitator superfamily (MFS) profile domain-containing protein</fullName>
    </recommendedName>
</protein>
<evidence type="ECO:0000256" key="5">
    <source>
        <dbReference type="ARBA" id="ARBA00022989"/>
    </source>
</evidence>
<evidence type="ECO:0000256" key="8">
    <source>
        <dbReference type="SAM" id="Phobius"/>
    </source>
</evidence>
<dbReference type="SUPFAM" id="SSF103473">
    <property type="entry name" value="MFS general substrate transporter"/>
    <property type="match status" value="1"/>
</dbReference>
<dbReference type="InterPro" id="IPR050360">
    <property type="entry name" value="MFS_Sugar_Transporters"/>
</dbReference>
<dbReference type="GO" id="GO:0016020">
    <property type="term" value="C:membrane"/>
    <property type="evidence" value="ECO:0007669"/>
    <property type="project" value="UniProtKB-SubCell"/>
</dbReference>
<evidence type="ECO:0000256" key="3">
    <source>
        <dbReference type="ARBA" id="ARBA00022448"/>
    </source>
</evidence>
<dbReference type="InterPro" id="IPR005828">
    <property type="entry name" value="MFS_sugar_transport-like"/>
</dbReference>
<keyword evidence="11" id="KW-1185">Reference proteome</keyword>
<dbReference type="Proteomes" id="UP000054342">
    <property type="component" value="Unassembled WGS sequence"/>
</dbReference>
<feature type="transmembrane region" description="Helical" evidence="8">
    <location>
        <begin position="44"/>
        <end position="70"/>
    </location>
</feature>